<dbReference type="GO" id="GO:0000976">
    <property type="term" value="F:transcription cis-regulatory region binding"/>
    <property type="evidence" value="ECO:0007669"/>
    <property type="project" value="TreeGrafter"/>
</dbReference>
<evidence type="ECO:0000256" key="1">
    <source>
        <dbReference type="ARBA" id="ARBA00004123"/>
    </source>
</evidence>
<dbReference type="GO" id="GO:0003700">
    <property type="term" value="F:DNA-binding transcription factor activity"/>
    <property type="evidence" value="ECO:0007669"/>
    <property type="project" value="TreeGrafter"/>
</dbReference>
<organism evidence="3 4">
    <name type="scientific">Moelleriella libera RCEF 2490</name>
    <dbReference type="NCBI Taxonomy" id="1081109"/>
    <lineage>
        <taxon>Eukaryota</taxon>
        <taxon>Fungi</taxon>
        <taxon>Dikarya</taxon>
        <taxon>Ascomycota</taxon>
        <taxon>Pezizomycotina</taxon>
        <taxon>Sordariomycetes</taxon>
        <taxon>Hypocreomycetidae</taxon>
        <taxon>Hypocreales</taxon>
        <taxon>Clavicipitaceae</taxon>
        <taxon>Moelleriella</taxon>
    </lineage>
</organism>
<dbReference type="AlphaFoldDB" id="A0A168BHZ5"/>
<evidence type="ECO:0000313" key="3">
    <source>
        <dbReference type="EMBL" id="KZZ95336.1"/>
    </source>
</evidence>
<comment type="caution">
    <text evidence="3">The sequence shown here is derived from an EMBL/GenBank/DDBJ whole genome shotgun (WGS) entry which is preliminary data.</text>
</comment>
<keyword evidence="2" id="KW-0539">Nucleus</keyword>
<dbReference type="OrthoDB" id="5229455at2759"/>
<gene>
    <name evidence="3" type="ORF">AAL_04567</name>
</gene>
<dbReference type="EMBL" id="AZGY01000009">
    <property type="protein sequence ID" value="KZZ95336.1"/>
    <property type="molecule type" value="Genomic_DNA"/>
</dbReference>
<dbReference type="STRING" id="1081109.A0A168BHZ5"/>
<name>A0A168BHZ5_9HYPO</name>
<accession>A0A168BHZ5</accession>
<dbReference type="GO" id="GO:0045944">
    <property type="term" value="P:positive regulation of transcription by RNA polymerase II"/>
    <property type="evidence" value="ECO:0007669"/>
    <property type="project" value="TreeGrafter"/>
</dbReference>
<dbReference type="GO" id="GO:0005634">
    <property type="term" value="C:nucleus"/>
    <property type="evidence" value="ECO:0007669"/>
    <property type="project" value="UniProtKB-SubCell"/>
</dbReference>
<evidence type="ECO:0000313" key="4">
    <source>
        <dbReference type="Proteomes" id="UP000078544"/>
    </source>
</evidence>
<proteinExistence type="predicted"/>
<sequence>MLHSPELMSSCLALSAAGYISRGVLEIDGVRMLGVLWHLQTSGLRLLRSALECETSTDILLATCLIWCLTDVFTYRQGISSWQTHLEGMRALLARGETNRSSSSPSNALQNAMKHLHQLYLSLQTLPHVQTLDSAKAVRQLTAQASATVRHNTAANVQIDGFLGYSDELLDVLKQIDHLSSTRPLTDGEPQPEADILLGRVKGMILRDVQITPSISIDAPLSPEYSREFVFCHRTFQQATLIQIYRRLFHLPSGSAPIQSAVQSIEDMIENMIQGQPCHTWVAMAMPLFAIGCEAFTQEHQVFALDKVDKLEHCIGSLHVKNIRQALRDVWQLREDLGDLNGKLCASALLNELRYSIILF</sequence>
<reference evidence="3 4" key="1">
    <citation type="journal article" date="2016" name="Genome Biol. Evol.">
        <title>Divergent and convergent evolution of fungal pathogenicity.</title>
        <authorList>
            <person name="Shang Y."/>
            <person name="Xiao G."/>
            <person name="Zheng P."/>
            <person name="Cen K."/>
            <person name="Zhan S."/>
            <person name="Wang C."/>
        </authorList>
    </citation>
    <scope>NUCLEOTIDE SEQUENCE [LARGE SCALE GENOMIC DNA]</scope>
    <source>
        <strain evidence="3 4">RCEF 2490</strain>
    </source>
</reference>
<protein>
    <submittedName>
        <fullName evidence="3">C6 finger domain-containing protein</fullName>
    </submittedName>
</protein>
<dbReference type="PANTHER" id="PTHR37534:SF49">
    <property type="entry name" value="LYSINE BIOSYNTHESIS REGULATORY PROTEIN LYS14"/>
    <property type="match status" value="1"/>
</dbReference>
<dbReference type="PANTHER" id="PTHR37534">
    <property type="entry name" value="TRANSCRIPTIONAL ACTIVATOR PROTEIN UGA3"/>
    <property type="match status" value="1"/>
</dbReference>
<comment type="subcellular location">
    <subcellularLocation>
        <location evidence="1">Nucleus</location>
    </subcellularLocation>
</comment>
<dbReference type="Pfam" id="PF11951">
    <property type="entry name" value="Fungal_trans_2"/>
    <property type="match status" value="1"/>
</dbReference>
<evidence type="ECO:0000256" key="2">
    <source>
        <dbReference type="ARBA" id="ARBA00023242"/>
    </source>
</evidence>
<dbReference type="Proteomes" id="UP000078544">
    <property type="component" value="Unassembled WGS sequence"/>
</dbReference>
<dbReference type="InterPro" id="IPR021858">
    <property type="entry name" value="Fun_TF"/>
</dbReference>
<keyword evidence="4" id="KW-1185">Reference proteome</keyword>